<organism evidence="2 3">
    <name type="scientific">Myxococcus virescens</name>
    <dbReference type="NCBI Taxonomy" id="83456"/>
    <lineage>
        <taxon>Bacteria</taxon>
        <taxon>Pseudomonadati</taxon>
        <taxon>Myxococcota</taxon>
        <taxon>Myxococcia</taxon>
        <taxon>Myxococcales</taxon>
        <taxon>Cystobacterineae</taxon>
        <taxon>Myxococcaceae</taxon>
        <taxon>Myxococcus</taxon>
    </lineage>
</organism>
<reference evidence="2 3" key="1">
    <citation type="submission" date="2019-07" db="EMBL/GenBank/DDBJ databases">
        <title>Whole genome shotgun sequence of Myxococcus virescens NBRC 100334.</title>
        <authorList>
            <person name="Hosoyama A."/>
            <person name="Uohara A."/>
            <person name="Ohji S."/>
            <person name="Ichikawa N."/>
        </authorList>
    </citation>
    <scope>NUCLEOTIDE SEQUENCE [LARGE SCALE GENOMIC DNA]</scope>
    <source>
        <strain evidence="2 3">NBRC 100334</strain>
    </source>
</reference>
<name>A0A511H3Z7_9BACT</name>
<comment type="caution">
    <text evidence="2">The sequence shown here is derived from an EMBL/GenBank/DDBJ whole genome shotgun (WGS) entry which is preliminary data.</text>
</comment>
<sequence>MEHLRQLGRHRAPAGHGASAALDGEAAHFFFQVEERLPLLFDEDFSQEPAKQADIPAQRLIHGTQSGHMVRR</sequence>
<evidence type="ECO:0000256" key="1">
    <source>
        <dbReference type="SAM" id="MobiDB-lite"/>
    </source>
</evidence>
<dbReference type="AlphaFoldDB" id="A0A511H3Z7"/>
<gene>
    <name evidence="2" type="ORF">MVI01_00140</name>
</gene>
<evidence type="ECO:0000313" key="3">
    <source>
        <dbReference type="Proteomes" id="UP000321224"/>
    </source>
</evidence>
<protein>
    <submittedName>
        <fullName evidence="2">Uncharacterized protein</fullName>
    </submittedName>
</protein>
<feature type="compositionally biased region" description="Polar residues" evidence="1">
    <location>
        <begin position="63"/>
        <end position="72"/>
    </location>
</feature>
<dbReference type="Proteomes" id="UP000321224">
    <property type="component" value="Unassembled WGS sequence"/>
</dbReference>
<feature type="region of interest" description="Disordered" evidence="1">
    <location>
        <begin position="51"/>
        <end position="72"/>
    </location>
</feature>
<evidence type="ECO:0000313" key="2">
    <source>
        <dbReference type="EMBL" id="GEL68230.1"/>
    </source>
</evidence>
<dbReference type="EMBL" id="BJVY01000001">
    <property type="protein sequence ID" value="GEL68230.1"/>
    <property type="molecule type" value="Genomic_DNA"/>
</dbReference>
<accession>A0A511H3Z7</accession>
<proteinExistence type="predicted"/>